<dbReference type="Proteomes" id="UP000614601">
    <property type="component" value="Unassembled WGS sequence"/>
</dbReference>
<dbReference type="EMBL" id="CAJFDH010000003">
    <property type="protein sequence ID" value="CAD5214083.1"/>
    <property type="molecule type" value="Genomic_DNA"/>
</dbReference>
<name>A0A811KEB7_9BILA</name>
<feature type="region of interest" description="Disordered" evidence="1">
    <location>
        <begin position="100"/>
        <end position="126"/>
    </location>
</feature>
<sequence>MSKYHKREYLRERDIIDFALAQDLFMPMLGLEKEDDGIKMIDEMDGNAECSTSNHSPNATVNSEVHETKTKNITVSSDRFEAQEKPIDIEAIAGYLDTIRRSKKDQKEQKKRVKVQPAKITTSKTGPDDAGYFTNFLTKFRKIKNSKS</sequence>
<evidence type="ECO:0000256" key="1">
    <source>
        <dbReference type="SAM" id="MobiDB-lite"/>
    </source>
</evidence>
<dbReference type="EMBL" id="CAJFCW020000003">
    <property type="protein sequence ID" value="CAG9102050.1"/>
    <property type="molecule type" value="Genomic_DNA"/>
</dbReference>
<feature type="compositionally biased region" description="Basic residues" evidence="1">
    <location>
        <begin position="101"/>
        <end position="114"/>
    </location>
</feature>
<proteinExistence type="predicted"/>
<feature type="region of interest" description="Disordered" evidence="1">
    <location>
        <begin position="46"/>
        <end position="70"/>
    </location>
</feature>
<feature type="compositionally biased region" description="Polar residues" evidence="1">
    <location>
        <begin position="49"/>
        <end position="63"/>
    </location>
</feature>
<organism evidence="2 3">
    <name type="scientific">Bursaphelenchus okinawaensis</name>
    <dbReference type="NCBI Taxonomy" id="465554"/>
    <lineage>
        <taxon>Eukaryota</taxon>
        <taxon>Metazoa</taxon>
        <taxon>Ecdysozoa</taxon>
        <taxon>Nematoda</taxon>
        <taxon>Chromadorea</taxon>
        <taxon>Rhabditida</taxon>
        <taxon>Tylenchina</taxon>
        <taxon>Tylenchomorpha</taxon>
        <taxon>Aphelenchoidea</taxon>
        <taxon>Aphelenchoididae</taxon>
        <taxon>Bursaphelenchus</taxon>
    </lineage>
</organism>
<gene>
    <name evidence="2" type="ORF">BOKJ2_LOCUS5415</name>
</gene>
<dbReference type="AlphaFoldDB" id="A0A811KEB7"/>
<accession>A0A811KEB7</accession>
<dbReference type="Proteomes" id="UP000783686">
    <property type="component" value="Unassembled WGS sequence"/>
</dbReference>
<reference evidence="2" key="1">
    <citation type="submission" date="2020-09" db="EMBL/GenBank/DDBJ databases">
        <authorList>
            <person name="Kikuchi T."/>
        </authorList>
    </citation>
    <scope>NUCLEOTIDE SEQUENCE</scope>
    <source>
        <strain evidence="2">SH1</strain>
    </source>
</reference>
<evidence type="ECO:0000313" key="2">
    <source>
        <dbReference type="EMBL" id="CAD5214083.1"/>
    </source>
</evidence>
<evidence type="ECO:0000313" key="3">
    <source>
        <dbReference type="Proteomes" id="UP000614601"/>
    </source>
</evidence>
<comment type="caution">
    <text evidence="2">The sequence shown here is derived from an EMBL/GenBank/DDBJ whole genome shotgun (WGS) entry which is preliminary data.</text>
</comment>
<protein>
    <submittedName>
        <fullName evidence="2">Uncharacterized protein</fullName>
    </submittedName>
</protein>
<keyword evidence="3" id="KW-1185">Reference proteome</keyword>